<feature type="domain" description="DUF3456" evidence="3">
    <location>
        <begin position="32"/>
        <end position="178"/>
    </location>
</feature>
<evidence type="ECO:0000313" key="6">
    <source>
        <dbReference type="Proteomes" id="UP000019118"/>
    </source>
</evidence>
<reference evidence="5" key="2">
    <citation type="submission" date="2024-08" db="UniProtKB">
        <authorList>
            <consortium name="EnsemblMetazoa"/>
        </authorList>
    </citation>
    <scope>IDENTIFICATION</scope>
</reference>
<dbReference type="GO" id="GO:0005783">
    <property type="term" value="C:endoplasmic reticulum"/>
    <property type="evidence" value="ECO:0007669"/>
    <property type="project" value="TreeGrafter"/>
</dbReference>
<dbReference type="HOGENOM" id="CLU_095726_0_0_1"/>
<feature type="chain" id="PRO_5010972028" description="DUF3456 domain-containing protein" evidence="2">
    <location>
        <begin position="18"/>
        <end position="190"/>
    </location>
</feature>
<evidence type="ECO:0000313" key="5">
    <source>
        <dbReference type="EnsemblMetazoa" id="XP_019757956.1"/>
    </source>
</evidence>
<keyword evidence="6" id="KW-1185">Reference proteome</keyword>
<dbReference type="KEGG" id="dpa:109536264"/>
<dbReference type="EnsemblMetazoa" id="XM_019902397.1">
    <property type="protein sequence ID" value="XP_019757956.1"/>
    <property type="gene ID" value="LOC109536264"/>
</dbReference>
<reference evidence="4 6" key="1">
    <citation type="journal article" date="2013" name="Genome Biol.">
        <title>Draft genome of the mountain pine beetle, Dendroctonus ponderosae Hopkins, a major forest pest.</title>
        <authorList>
            <person name="Keeling C.I."/>
            <person name="Yuen M.M."/>
            <person name="Liao N.Y."/>
            <person name="Docking T.R."/>
            <person name="Chan S.K."/>
            <person name="Taylor G.A."/>
            <person name="Palmquist D.L."/>
            <person name="Jackman S.D."/>
            <person name="Nguyen A."/>
            <person name="Li M."/>
            <person name="Henderson H."/>
            <person name="Janes J.K."/>
            <person name="Zhao Y."/>
            <person name="Pandoh P."/>
            <person name="Moore R."/>
            <person name="Sperling F.A."/>
            <person name="Huber D.P."/>
            <person name="Birol I."/>
            <person name="Jones S.J."/>
            <person name="Bohlmann J."/>
        </authorList>
    </citation>
    <scope>NUCLEOTIDE SEQUENCE</scope>
</reference>
<sequence>MFSQLFLVVLVFFYASAQDVVQDVKLDNKEVRCLVCEATIRELTEAVKHSDKSQTVKIGGHRLDSQGNYNDPRTVPAAQSEIFLSELMEQICNKMDDYVRGLWKSNGTLTILKMVSTTGQMNPHMSEVEFVQDDDLNKSLKYYCETIIEEFEENIIKYYQKREENIETKFCIDESYICPVKKTKLPSKEL</sequence>
<evidence type="ECO:0000259" key="3">
    <source>
        <dbReference type="Pfam" id="PF11938"/>
    </source>
</evidence>
<dbReference type="OMA" id="NACNDFI"/>
<evidence type="ECO:0000256" key="1">
    <source>
        <dbReference type="ARBA" id="ARBA00007285"/>
    </source>
</evidence>
<dbReference type="OrthoDB" id="192915at2759"/>
<name>N6UC79_DENPD</name>
<comment type="similarity">
    <text evidence="1">Belongs to the canopy family.</text>
</comment>
<accession>N6UC79</accession>
<dbReference type="EMBL" id="KB740923">
    <property type="protein sequence ID" value="ENN78236.1"/>
    <property type="molecule type" value="Genomic_DNA"/>
</dbReference>
<gene>
    <name evidence="5" type="primary">109536264</name>
    <name evidence="4" type="ORF">YQE_05387</name>
</gene>
<organism evidence="4">
    <name type="scientific">Dendroctonus ponderosae</name>
    <name type="common">Mountain pine beetle</name>
    <dbReference type="NCBI Taxonomy" id="77166"/>
    <lineage>
        <taxon>Eukaryota</taxon>
        <taxon>Metazoa</taxon>
        <taxon>Ecdysozoa</taxon>
        <taxon>Arthropoda</taxon>
        <taxon>Hexapoda</taxon>
        <taxon>Insecta</taxon>
        <taxon>Pterygota</taxon>
        <taxon>Neoptera</taxon>
        <taxon>Endopterygota</taxon>
        <taxon>Coleoptera</taxon>
        <taxon>Polyphaga</taxon>
        <taxon>Cucujiformia</taxon>
        <taxon>Curculionidae</taxon>
        <taxon>Scolytinae</taxon>
        <taxon>Dendroctonus</taxon>
    </lineage>
</organism>
<feature type="non-terminal residue" evidence="4">
    <location>
        <position position="1"/>
    </location>
</feature>
<dbReference type="InterPro" id="IPR042415">
    <property type="entry name" value="CNPY"/>
</dbReference>
<dbReference type="InterPro" id="IPR021852">
    <property type="entry name" value="DUF3456"/>
</dbReference>
<dbReference type="Pfam" id="PF11938">
    <property type="entry name" value="DUF3456"/>
    <property type="match status" value="1"/>
</dbReference>
<proteinExistence type="inferred from homology"/>
<keyword evidence="2" id="KW-0732">Signal</keyword>
<evidence type="ECO:0000313" key="4">
    <source>
        <dbReference type="EMBL" id="ENN78236.1"/>
    </source>
</evidence>
<dbReference type="PANTHER" id="PTHR13341">
    <property type="entry name" value="MIR-INTERACTING SAPOSIN-LIKE PROTEIN"/>
    <property type="match status" value="1"/>
</dbReference>
<evidence type="ECO:0000256" key="2">
    <source>
        <dbReference type="SAM" id="SignalP"/>
    </source>
</evidence>
<feature type="signal peptide" evidence="2">
    <location>
        <begin position="1"/>
        <end position="17"/>
    </location>
</feature>
<dbReference type="PANTHER" id="PTHR13341:SF2">
    <property type="entry name" value="PROTEIN SEELE"/>
    <property type="match status" value="1"/>
</dbReference>
<dbReference type="AlphaFoldDB" id="N6UC79"/>
<protein>
    <recommendedName>
        <fullName evidence="3">DUF3456 domain-containing protein</fullName>
    </recommendedName>
</protein>
<dbReference type="Proteomes" id="UP000019118">
    <property type="component" value="Unassembled WGS sequence"/>
</dbReference>